<dbReference type="EMBL" id="KL198017">
    <property type="protein sequence ID" value="KDQ20556.1"/>
    <property type="molecule type" value="Genomic_DNA"/>
</dbReference>
<dbReference type="HOGENOM" id="CLU_126089_0_0_1"/>
<protein>
    <submittedName>
        <fullName evidence="2">Uncharacterized protein</fullName>
    </submittedName>
</protein>
<feature type="signal peptide" evidence="1">
    <location>
        <begin position="1"/>
        <end position="18"/>
    </location>
</feature>
<evidence type="ECO:0000313" key="2">
    <source>
        <dbReference type="EMBL" id="KDQ20556.1"/>
    </source>
</evidence>
<evidence type="ECO:0000313" key="3">
    <source>
        <dbReference type="Proteomes" id="UP000027195"/>
    </source>
</evidence>
<evidence type="ECO:0000256" key="1">
    <source>
        <dbReference type="SAM" id="SignalP"/>
    </source>
</evidence>
<name>A0A067N9T6_BOTB1</name>
<proteinExistence type="predicted"/>
<keyword evidence="3" id="KW-1185">Reference proteome</keyword>
<reference evidence="3" key="1">
    <citation type="journal article" date="2014" name="Proc. Natl. Acad. Sci. U.S.A.">
        <title>Extensive sampling of basidiomycete genomes demonstrates inadequacy of the white-rot/brown-rot paradigm for wood decay fungi.</title>
        <authorList>
            <person name="Riley R."/>
            <person name="Salamov A.A."/>
            <person name="Brown D.W."/>
            <person name="Nagy L.G."/>
            <person name="Floudas D."/>
            <person name="Held B.W."/>
            <person name="Levasseur A."/>
            <person name="Lombard V."/>
            <person name="Morin E."/>
            <person name="Otillar R."/>
            <person name="Lindquist E.A."/>
            <person name="Sun H."/>
            <person name="LaButti K.M."/>
            <person name="Schmutz J."/>
            <person name="Jabbour D."/>
            <person name="Luo H."/>
            <person name="Baker S.E."/>
            <person name="Pisabarro A.G."/>
            <person name="Walton J.D."/>
            <person name="Blanchette R.A."/>
            <person name="Henrissat B."/>
            <person name="Martin F."/>
            <person name="Cullen D."/>
            <person name="Hibbett D.S."/>
            <person name="Grigoriev I.V."/>
        </authorList>
    </citation>
    <scope>NUCLEOTIDE SEQUENCE [LARGE SCALE GENOMIC DNA]</scope>
    <source>
        <strain evidence="3">FD-172 SS1</strain>
    </source>
</reference>
<dbReference type="Proteomes" id="UP000027195">
    <property type="component" value="Unassembled WGS sequence"/>
</dbReference>
<gene>
    <name evidence="2" type="ORF">BOTBODRAFT_311264</name>
</gene>
<dbReference type="AlphaFoldDB" id="A0A067N9T6"/>
<sequence length="184" mass="20259">MHLPWACLLMFDTWTINCYPNFQTACKVLSSYPMCLCTLTVPHLSPDVTFNLFFFSFQNSIVTPFIGEVTPLISSSLHSIPPPLQIIIVGCGKCIQLPPLRSLTPPLAAVIIAAKAFWLHPGYTKPAHITAASQHYFQSGTAEHVRMAILEAFKGAPELYDTPESKAALVQVVLKNQMAPDTVM</sequence>
<accession>A0A067N9T6</accession>
<dbReference type="InParanoid" id="A0A067N9T6"/>
<keyword evidence="1" id="KW-0732">Signal</keyword>
<feature type="chain" id="PRO_5001641942" evidence="1">
    <location>
        <begin position="19"/>
        <end position="184"/>
    </location>
</feature>
<organism evidence="2 3">
    <name type="scientific">Botryobasidium botryosum (strain FD-172 SS1)</name>
    <dbReference type="NCBI Taxonomy" id="930990"/>
    <lineage>
        <taxon>Eukaryota</taxon>
        <taxon>Fungi</taxon>
        <taxon>Dikarya</taxon>
        <taxon>Basidiomycota</taxon>
        <taxon>Agaricomycotina</taxon>
        <taxon>Agaricomycetes</taxon>
        <taxon>Cantharellales</taxon>
        <taxon>Botryobasidiaceae</taxon>
        <taxon>Botryobasidium</taxon>
    </lineage>
</organism>